<organism evidence="1 2">
    <name type="scientific">Flavobacterium nackdongense</name>
    <dbReference type="NCBI Taxonomy" id="2547394"/>
    <lineage>
        <taxon>Bacteria</taxon>
        <taxon>Pseudomonadati</taxon>
        <taxon>Bacteroidota</taxon>
        <taxon>Flavobacteriia</taxon>
        <taxon>Flavobacteriales</taxon>
        <taxon>Flavobacteriaceae</taxon>
        <taxon>Flavobacterium</taxon>
    </lineage>
</organism>
<evidence type="ECO:0000313" key="2">
    <source>
        <dbReference type="Proteomes" id="UP000291124"/>
    </source>
</evidence>
<proteinExistence type="predicted"/>
<dbReference type="AlphaFoldDB" id="A0A4P6YAK9"/>
<reference evidence="2" key="1">
    <citation type="submission" date="2019-03" db="EMBL/GenBank/DDBJ databases">
        <title>Flavobacterium sp.</title>
        <authorList>
            <person name="Kim H."/>
        </authorList>
    </citation>
    <scope>NUCLEOTIDE SEQUENCE [LARGE SCALE GENOMIC DNA]</scope>
    <source>
        <strain evidence="2">GS13</strain>
    </source>
</reference>
<protein>
    <submittedName>
        <fullName evidence="1">Uncharacterized protein</fullName>
    </submittedName>
</protein>
<evidence type="ECO:0000313" key="1">
    <source>
        <dbReference type="EMBL" id="QBN17667.1"/>
    </source>
</evidence>
<dbReference type="RefSeq" id="WP_133275198.1">
    <property type="nucleotide sequence ID" value="NZ_CP037933.1"/>
</dbReference>
<accession>A0A4P6YAK9</accession>
<dbReference type="Proteomes" id="UP000291124">
    <property type="component" value="Chromosome"/>
</dbReference>
<dbReference type="KEGG" id="fnk:E1750_02230"/>
<name>A0A4P6YAK9_9FLAO</name>
<gene>
    <name evidence="1" type="ORF">E1750_02230</name>
</gene>
<dbReference type="EMBL" id="CP037933">
    <property type="protein sequence ID" value="QBN17667.1"/>
    <property type="molecule type" value="Genomic_DNA"/>
</dbReference>
<keyword evidence="2" id="KW-1185">Reference proteome</keyword>
<sequence length="186" mass="21973">MSIFNKILERSKLNKELIGLWKYNDDEGFWCGYVIDYNENLVKIQHYTKYGKKDGIIIAQISDIQSVDFNDEYEKVMQCVIDYSNELEKEDETNILLIESEDWQFELLKQLEGNLDKITSLEINSSYFSGFIIEVSETDFIFHCVGKLGEDEGLVIYRIEDITGFRINDIDNRKRAMLYKWRKSSL</sequence>
<dbReference type="OrthoDB" id="1337782at2"/>